<sequence>MATEQTEVERAIVTIVSTFFEHAGEEGKKETLTQGEFNQLVGKELPGLMKDVSLEDKMKELDINQDQELKFYEFWRLIGELAKKVKGDIKAKKK</sequence>
<dbReference type="EMBL" id="DYDO01000013">
    <property type="protein sequence ID" value="DBA13837.1"/>
    <property type="molecule type" value="Genomic_DNA"/>
</dbReference>
<gene>
    <name evidence="2" type="ORF">GDO54_004873</name>
</gene>
<organism evidence="2 3">
    <name type="scientific">Pyxicephalus adspersus</name>
    <name type="common">African bullfrog</name>
    <dbReference type="NCBI Taxonomy" id="30357"/>
    <lineage>
        <taxon>Eukaryota</taxon>
        <taxon>Metazoa</taxon>
        <taxon>Chordata</taxon>
        <taxon>Craniata</taxon>
        <taxon>Vertebrata</taxon>
        <taxon>Euteleostomi</taxon>
        <taxon>Amphibia</taxon>
        <taxon>Batrachia</taxon>
        <taxon>Anura</taxon>
        <taxon>Neobatrachia</taxon>
        <taxon>Ranoidea</taxon>
        <taxon>Pyxicephalidae</taxon>
        <taxon>Pyxicephalinae</taxon>
        <taxon>Pyxicephalus</taxon>
    </lineage>
</organism>
<dbReference type="SUPFAM" id="SSF47473">
    <property type="entry name" value="EF-hand"/>
    <property type="match status" value="1"/>
</dbReference>
<dbReference type="GO" id="GO:0005615">
    <property type="term" value="C:extracellular space"/>
    <property type="evidence" value="ECO:0007669"/>
    <property type="project" value="TreeGrafter"/>
</dbReference>
<comment type="caution">
    <text evidence="2">The sequence shown here is derived from an EMBL/GenBank/DDBJ whole genome shotgun (WGS) entry which is preliminary data.</text>
</comment>
<dbReference type="SMART" id="SM01394">
    <property type="entry name" value="S_100"/>
    <property type="match status" value="1"/>
</dbReference>
<evidence type="ECO:0000313" key="3">
    <source>
        <dbReference type="Proteomes" id="UP001181693"/>
    </source>
</evidence>
<dbReference type="Proteomes" id="UP001181693">
    <property type="component" value="Unassembled WGS sequence"/>
</dbReference>
<dbReference type="GO" id="GO:0048306">
    <property type="term" value="F:calcium-dependent protein binding"/>
    <property type="evidence" value="ECO:0007669"/>
    <property type="project" value="TreeGrafter"/>
</dbReference>
<feature type="domain" description="S100/CaBP-9k-type calcium binding subdomain" evidence="1">
    <location>
        <begin position="8"/>
        <end position="50"/>
    </location>
</feature>
<dbReference type="InterPro" id="IPR013787">
    <property type="entry name" value="S100_Ca-bd_sub"/>
</dbReference>
<dbReference type="GO" id="GO:0005509">
    <property type="term" value="F:calcium ion binding"/>
    <property type="evidence" value="ECO:0007669"/>
    <property type="project" value="TreeGrafter"/>
</dbReference>
<dbReference type="GO" id="GO:0048471">
    <property type="term" value="C:perinuclear region of cytoplasm"/>
    <property type="evidence" value="ECO:0007669"/>
    <property type="project" value="TreeGrafter"/>
</dbReference>
<proteinExistence type="predicted"/>
<dbReference type="PANTHER" id="PTHR11639">
    <property type="entry name" value="S100 CALCIUM-BINDING PROTEIN"/>
    <property type="match status" value="1"/>
</dbReference>
<reference evidence="2" key="1">
    <citation type="thesis" date="2020" institute="ProQuest LLC" country="789 East Eisenhower Parkway, Ann Arbor, MI, USA">
        <title>Comparative Genomics and Chromosome Evolution.</title>
        <authorList>
            <person name="Mudd A.B."/>
        </authorList>
    </citation>
    <scope>NUCLEOTIDE SEQUENCE</scope>
    <source>
        <strain evidence="2">1538</strain>
        <tissue evidence="2">Blood</tissue>
    </source>
</reference>
<protein>
    <recommendedName>
        <fullName evidence="1">S100/CaBP-9k-type calcium binding subdomain domain-containing protein</fullName>
    </recommendedName>
</protein>
<dbReference type="InterPro" id="IPR011992">
    <property type="entry name" value="EF-hand-dom_pair"/>
</dbReference>
<dbReference type="PANTHER" id="PTHR11639:SF57">
    <property type="entry name" value="PROTEIN S100-A13"/>
    <property type="match status" value="1"/>
</dbReference>
<accession>A0AAV2ZUF4</accession>
<dbReference type="Gene3D" id="1.10.238.10">
    <property type="entry name" value="EF-hand"/>
    <property type="match status" value="1"/>
</dbReference>
<dbReference type="EMBL" id="DYDO01000013">
    <property type="protein sequence ID" value="DBA13838.1"/>
    <property type="molecule type" value="Genomic_DNA"/>
</dbReference>
<name>A0AAV2ZUF4_PYXAD</name>
<evidence type="ECO:0000259" key="1">
    <source>
        <dbReference type="SMART" id="SM01394"/>
    </source>
</evidence>
<dbReference type="Pfam" id="PF01023">
    <property type="entry name" value="S_100"/>
    <property type="match status" value="1"/>
</dbReference>
<evidence type="ECO:0000313" key="2">
    <source>
        <dbReference type="EMBL" id="DBA13838.1"/>
    </source>
</evidence>
<keyword evidence="3" id="KW-1185">Reference proteome</keyword>
<dbReference type="AlphaFoldDB" id="A0AAV2ZUF4"/>